<accession>A0A402A9S9</accession>
<dbReference type="OrthoDB" id="158783at2"/>
<comment type="caution">
    <text evidence="1">The sequence shown here is derived from an EMBL/GenBank/DDBJ whole genome shotgun (WGS) entry which is preliminary data.</text>
</comment>
<dbReference type="EMBL" id="BIFR01000002">
    <property type="protein sequence ID" value="GCE15927.1"/>
    <property type="molecule type" value="Genomic_DNA"/>
</dbReference>
<gene>
    <name evidence="1" type="ORF">KTT_57860</name>
</gene>
<evidence type="ECO:0000313" key="1">
    <source>
        <dbReference type="EMBL" id="GCE15927.1"/>
    </source>
</evidence>
<reference evidence="2" key="1">
    <citation type="submission" date="2018-12" db="EMBL/GenBank/DDBJ databases">
        <title>Tengunoibacter tsumagoiensis gen. nov., sp. nov., Dictyobacter kobayashii sp. nov., D. alpinus sp. nov., and D. joshuensis sp. nov. and description of Dictyobacteraceae fam. nov. within the order Ktedonobacterales isolated from Tengu-no-mugimeshi.</title>
        <authorList>
            <person name="Wang C.M."/>
            <person name="Zheng Y."/>
            <person name="Sakai Y."/>
            <person name="Toyoda A."/>
            <person name="Minakuchi Y."/>
            <person name="Abe K."/>
            <person name="Yokota A."/>
            <person name="Yabe S."/>
        </authorList>
    </citation>
    <scope>NUCLEOTIDE SEQUENCE [LARGE SCALE GENOMIC DNA]</scope>
    <source>
        <strain evidence="2">Uno3</strain>
    </source>
</reference>
<organism evidence="1 2">
    <name type="scientific">Tengunoibacter tsumagoiensis</name>
    <dbReference type="NCBI Taxonomy" id="2014871"/>
    <lineage>
        <taxon>Bacteria</taxon>
        <taxon>Bacillati</taxon>
        <taxon>Chloroflexota</taxon>
        <taxon>Ktedonobacteria</taxon>
        <taxon>Ktedonobacterales</taxon>
        <taxon>Dictyobacteraceae</taxon>
        <taxon>Tengunoibacter</taxon>
    </lineage>
</organism>
<sequence>MQISLSSWRWRLLLLFPLFLMIVLSACNNEDASSTTPAATPLPTPTPTTVPMLTFHDPHNYYTIIYPAEWLSQSDDTRTQFTAPNQVSALSVIFDASHAGITSPKQYIETYLQELAKDASIKDMVVPSPVIINGTSWQQRSATLTTTKNTKSQETEFRVTLLTRALSSRLNLGPSLSILEIAPTKTFLQENTINFQPMLQSFELSTIGALQPTVAAEGNSLNATYQGDNYTIQYNATWLTSSDGEAGVLFSNQSAPDIQFHVYKQSDIDPLQEEFGLLATTNCSSINTISATRMLNSGLIWNQRHYLCHLTTTNGANEITIMTLAEGQGKPIYSLNFTAPQNDFHAYSTGLFEQMLQTFTFK</sequence>
<name>A0A402A9S9_9CHLR</name>
<dbReference type="RefSeq" id="WP_126583328.1">
    <property type="nucleotide sequence ID" value="NZ_BIFR01000002.1"/>
</dbReference>
<dbReference type="AlphaFoldDB" id="A0A402A9S9"/>
<dbReference type="Proteomes" id="UP000287352">
    <property type="component" value="Unassembled WGS sequence"/>
</dbReference>
<protein>
    <submittedName>
        <fullName evidence="1">Uncharacterized protein</fullName>
    </submittedName>
</protein>
<proteinExistence type="predicted"/>
<evidence type="ECO:0000313" key="2">
    <source>
        <dbReference type="Proteomes" id="UP000287352"/>
    </source>
</evidence>
<keyword evidence="2" id="KW-1185">Reference proteome</keyword>